<evidence type="ECO:0000259" key="6">
    <source>
        <dbReference type="PROSITE" id="PS50888"/>
    </source>
</evidence>
<feature type="compositionally biased region" description="Low complexity" evidence="5">
    <location>
        <begin position="98"/>
        <end position="110"/>
    </location>
</feature>
<keyword evidence="4" id="KW-0539">Nucleus</keyword>
<dbReference type="Proteomes" id="UP000634136">
    <property type="component" value="Unassembled WGS sequence"/>
</dbReference>
<dbReference type="Gene3D" id="4.10.280.10">
    <property type="entry name" value="Helix-loop-helix DNA-binding domain"/>
    <property type="match status" value="1"/>
</dbReference>
<dbReference type="SUPFAM" id="SSF47459">
    <property type="entry name" value="HLH, helix-loop-helix DNA-binding domain"/>
    <property type="match status" value="1"/>
</dbReference>
<dbReference type="InterPro" id="IPR011598">
    <property type="entry name" value="bHLH_dom"/>
</dbReference>
<keyword evidence="8" id="KW-1185">Reference proteome</keyword>
<dbReference type="PANTHER" id="PTHR12565:SF184">
    <property type="entry name" value="BHLH TRANSCRIPTION FACTOR"/>
    <property type="match status" value="1"/>
</dbReference>
<name>A0A834XHH8_9FABA</name>
<feature type="compositionally biased region" description="Basic residues" evidence="5">
    <location>
        <begin position="218"/>
        <end position="229"/>
    </location>
</feature>
<evidence type="ECO:0000313" key="7">
    <source>
        <dbReference type="EMBL" id="KAF7845605.1"/>
    </source>
</evidence>
<evidence type="ECO:0000256" key="3">
    <source>
        <dbReference type="ARBA" id="ARBA00023163"/>
    </source>
</evidence>
<feature type="region of interest" description="Disordered" evidence="5">
    <location>
        <begin position="167"/>
        <end position="283"/>
    </location>
</feature>
<protein>
    <submittedName>
        <fullName evidence="7">Transcription factor bHLH62</fullName>
    </submittedName>
</protein>
<keyword evidence="3" id="KW-0804">Transcription</keyword>
<feature type="region of interest" description="Disordered" evidence="5">
    <location>
        <begin position="98"/>
        <end position="121"/>
    </location>
</feature>
<dbReference type="GO" id="GO:0003700">
    <property type="term" value="F:DNA-binding transcription factor activity"/>
    <property type="evidence" value="ECO:0007669"/>
    <property type="project" value="TreeGrafter"/>
</dbReference>
<dbReference type="GO" id="GO:0046983">
    <property type="term" value="F:protein dimerization activity"/>
    <property type="evidence" value="ECO:0007669"/>
    <property type="project" value="InterPro"/>
</dbReference>
<evidence type="ECO:0000256" key="4">
    <source>
        <dbReference type="ARBA" id="ARBA00023242"/>
    </source>
</evidence>
<dbReference type="SMART" id="SM00353">
    <property type="entry name" value="HLH"/>
    <property type="match status" value="1"/>
</dbReference>
<dbReference type="GO" id="GO:0005634">
    <property type="term" value="C:nucleus"/>
    <property type="evidence" value="ECO:0007669"/>
    <property type="project" value="UniProtKB-SubCell"/>
</dbReference>
<feature type="compositionally biased region" description="Basic and acidic residues" evidence="5">
    <location>
        <begin position="237"/>
        <end position="246"/>
    </location>
</feature>
<dbReference type="EMBL" id="JAAIUW010000001">
    <property type="protein sequence ID" value="KAF7845605.1"/>
    <property type="molecule type" value="Genomic_DNA"/>
</dbReference>
<comment type="caution">
    <text evidence="7">The sequence shown here is derived from an EMBL/GenBank/DDBJ whole genome shotgun (WGS) entry which is preliminary data.</text>
</comment>
<evidence type="ECO:0000256" key="5">
    <source>
        <dbReference type="SAM" id="MobiDB-lite"/>
    </source>
</evidence>
<feature type="compositionally biased region" description="Polar residues" evidence="5">
    <location>
        <begin position="182"/>
        <end position="217"/>
    </location>
</feature>
<evidence type="ECO:0000256" key="2">
    <source>
        <dbReference type="ARBA" id="ARBA00023015"/>
    </source>
</evidence>
<reference evidence="7" key="1">
    <citation type="submission" date="2020-09" db="EMBL/GenBank/DDBJ databases">
        <title>Genome-Enabled Discovery of Anthraquinone Biosynthesis in Senna tora.</title>
        <authorList>
            <person name="Kang S.-H."/>
            <person name="Pandey R.P."/>
            <person name="Lee C.-M."/>
            <person name="Sim J.-S."/>
            <person name="Jeong J.-T."/>
            <person name="Choi B.-S."/>
            <person name="Jung M."/>
            <person name="Ginzburg D."/>
            <person name="Zhao K."/>
            <person name="Won S.Y."/>
            <person name="Oh T.-J."/>
            <person name="Yu Y."/>
            <person name="Kim N.-H."/>
            <person name="Lee O.R."/>
            <person name="Lee T.-H."/>
            <person name="Bashyal P."/>
            <person name="Kim T.-S."/>
            <person name="Lee W.-H."/>
            <person name="Kawkins C."/>
            <person name="Kim C.-K."/>
            <person name="Kim J.S."/>
            <person name="Ahn B.O."/>
            <person name="Rhee S.Y."/>
            <person name="Sohng J.K."/>
        </authorList>
    </citation>
    <scope>NUCLEOTIDE SEQUENCE</scope>
    <source>
        <tissue evidence="7">Leaf</tissue>
    </source>
</reference>
<gene>
    <name evidence="7" type="ORF">G2W53_002510</name>
</gene>
<dbReference type="Pfam" id="PF00010">
    <property type="entry name" value="HLH"/>
    <property type="match status" value="1"/>
</dbReference>
<feature type="domain" description="BHLH" evidence="6">
    <location>
        <begin position="292"/>
        <end position="342"/>
    </location>
</feature>
<dbReference type="CDD" id="cd18919">
    <property type="entry name" value="bHLH_AtBPE_like"/>
    <property type="match status" value="1"/>
</dbReference>
<keyword evidence="2" id="KW-0805">Transcription regulation</keyword>
<comment type="subcellular location">
    <subcellularLocation>
        <location evidence="1">Nucleus</location>
    </subcellularLocation>
</comment>
<organism evidence="7 8">
    <name type="scientific">Senna tora</name>
    <dbReference type="NCBI Taxonomy" id="362788"/>
    <lineage>
        <taxon>Eukaryota</taxon>
        <taxon>Viridiplantae</taxon>
        <taxon>Streptophyta</taxon>
        <taxon>Embryophyta</taxon>
        <taxon>Tracheophyta</taxon>
        <taxon>Spermatophyta</taxon>
        <taxon>Magnoliopsida</taxon>
        <taxon>eudicotyledons</taxon>
        <taxon>Gunneridae</taxon>
        <taxon>Pentapetalae</taxon>
        <taxon>rosids</taxon>
        <taxon>fabids</taxon>
        <taxon>Fabales</taxon>
        <taxon>Fabaceae</taxon>
        <taxon>Caesalpinioideae</taxon>
        <taxon>Cassia clade</taxon>
        <taxon>Senna</taxon>
    </lineage>
</organism>
<dbReference type="AlphaFoldDB" id="A0A834XHH8"/>
<dbReference type="PROSITE" id="PS50888">
    <property type="entry name" value="BHLH"/>
    <property type="match status" value="1"/>
</dbReference>
<dbReference type="FunFam" id="4.10.280.10:FF:000002">
    <property type="entry name" value="Basic helix-loop-helix transcription factor"/>
    <property type="match status" value="1"/>
</dbReference>
<accession>A0A834XHH8</accession>
<sequence>MENDFFLNAPSSWQSLSSAMDILNSSSDHTQDCFYNNNSWDNSTDHHPLQFDSALSSMVSSPSPSNSNIVPNNDSFLIRELIGKLGNIGASSSYINGSNSTNTSSYTTPLSSPPKMPKSMPVNSTVAEFSSDPGFAERAAKFSCFGSRSFNGRTNQLGLNNNAQISLRSTPPFMENGKLPRVSSSPSLKALGGSQSPSPLMDNSQEESTLSEQTPSNSRKRKASSKTKPKANNIEESNAKRSKANESEGNENGTVKTEEESKGGDEKQNKSNSSKPPEPPKDYIHVRARRGQATDSHSLAERVRREKISERMKLLQDLVPGCNKVTGKALMLDEIINYVQSLQRQVEFLSMKLASVNTRLDFNIDTLISKDIFQSNNTMARPIFPLDSSAQAFYGHQQNPGIHNSILNGTMTHTTVDPLETASLCHNIGVQMQLPSLNAFTTEAAPQFPVTFCEDDLNTIVQMGFGQTASGKSPSQSHNLNGSNQMSHSHMKVEL</sequence>
<dbReference type="InterPro" id="IPR036638">
    <property type="entry name" value="HLH_DNA-bd_sf"/>
</dbReference>
<feature type="compositionally biased region" description="Basic and acidic residues" evidence="5">
    <location>
        <begin position="256"/>
        <end position="269"/>
    </location>
</feature>
<proteinExistence type="predicted"/>
<dbReference type="InterPro" id="IPR024097">
    <property type="entry name" value="bHLH_ZIP_TF"/>
</dbReference>
<evidence type="ECO:0000256" key="1">
    <source>
        <dbReference type="ARBA" id="ARBA00004123"/>
    </source>
</evidence>
<evidence type="ECO:0000313" key="8">
    <source>
        <dbReference type="Proteomes" id="UP000634136"/>
    </source>
</evidence>
<feature type="region of interest" description="Disordered" evidence="5">
    <location>
        <begin position="466"/>
        <end position="495"/>
    </location>
</feature>
<dbReference type="OrthoDB" id="1095591at2759"/>
<dbReference type="PANTHER" id="PTHR12565">
    <property type="entry name" value="STEROL REGULATORY ELEMENT-BINDING PROTEIN"/>
    <property type="match status" value="1"/>
</dbReference>
<feature type="compositionally biased region" description="Polar residues" evidence="5">
    <location>
        <begin position="466"/>
        <end position="488"/>
    </location>
</feature>